<keyword evidence="1" id="KW-0677">Repeat</keyword>
<dbReference type="Gene3D" id="2.130.10.30">
    <property type="entry name" value="Regulator of chromosome condensation 1/beta-lactamase-inhibitor protein II"/>
    <property type="match status" value="2"/>
</dbReference>
<evidence type="ECO:0000313" key="5">
    <source>
        <dbReference type="EMBL" id="KAK7093436.1"/>
    </source>
</evidence>
<reference evidence="5 6" key="1">
    <citation type="submission" date="2024-02" db="EMBL/GenBank/DDBJ databases">
        <title>Chromosome-scale genome assembly of the rough periwinkle Littorina saxatilis.</title>
        <authorList>
            <person name="De Jode A."/>
            <person name="Faria R."/>
            <person name="Formenti G."/>
            <person name="Sims Y."/>
            <person name="Smith T.P."/>
            <person name="Tracey A."/>
            <person name="Wood J.M.D."/>
            <person name="Zagrodzka Z.B."/>
            <person name="Johannesson K."/>
            <person name="Butlin R.K."/>
            <person name="Leder E.H."/>
        </authorList>
    </citation>
    <scope>NUCLEOTIDE SEQUENCE [LARGE SCALE GENOMIC DNA]</scope>
    <source>
        <strain evidence="5">Snail1</strain>
        <tissue evidence="5">Muscle</tissue>
    </source>
</reference>
<evidence type="ECO:0000256" key="1">
    <source>
        <dbReference type="ARBA" id="ARBA00022737"/>
    </source>
</evidence>
<dbReference type="InterPro" id="IPR000408">
    <property type="entry name" value="Reg_chr_condens"/>
</dbReference>
<keyword evidence="6" id="KW-1185">Reference proteome</keyword>
<dbReference type="GO" id="GO:0016020">
    <property type="term" value="C:membrane"/>
    <property type="evidence" value="ECO:0007669"/>
    <property type="project" value="TreeGrafter"/>
</dbReference>
<dbReference type="InterPro" id="IPR058923">
    <property type="entry name" value="RCC1-like_dom"/>
</dbReference>
<dbReference type="PROSITE" id="PS00626">
    <property type="entry name" value="RCC1_2"/>
    <property type="match status" value="2"/>
</dbReference>
<organism evidence="5 6">
    <name type="scientific">Littorina saxatilis</name>
    <dbReference type="NCBI Taxonomy" id="31220"/>
    <lineage>
        <taxon>Eukaryota</taxon>
        <taxon>Metazoa</taxon>
        <taxon>Spiralia</taxon>
        <taxon>Lophotrochozoa</taxon>
        <taxon>Mollusca</taxon>
        <taxon>Gastropoda</taxon>
        <taxon>Caenogastropoda</taxon>
        <taxon>Littorinimorpha</taxon>
        <taxon>Littorinoidea</taxon>
        <taxon>Littorinidae</taxon>
        <taxon>Littorina</taxon>
    </lineage>
</organism>
<dbReference type="GO" id="GO:0031267">
    <property type="term" value="F:small GTPase binding"/>
    <property type="evidence" value="ECO:0007669"/>
    <property type="project" value="TreeGrafter"/>
</dbReference>
<comment type="caution">
    <text evidence="5">The sequence shown here is derived from an EMBL/GenBank/DDBJ whole genome shotgun (WGS) entry which is preliminary data.</text>
</comment>
<accession>A0AAN9G2Z8</accession>
<dbReference type="SUPFAM" id="SSF50985">
    <property type="entry name" value="RCC1/BLIP-II"/>
    <property type="match status" value="1"/>
</dbReference>
<dbReference type="InterPro" id="IPR028641">
    <property type="entry name" value="RCC2"/>
</dbReference>
<dbReference type="PROSITE" id="PS50012">
    <property type="entry name" value="RCC1_3"/>
    <property type="match status" value="5"/>
</dbReference>
<evidence type="ECO:0000256" key="3">
    <source>
        <dbReference type="SAM" id="MobiDB-lite"/>
    </source>
</evidence>
<protein>
    <recommendedName>
        <fullName evidence="4">RCC1-like domain-containing protein</fullName>
    </recommendedName>
</protein>
<dbReference type="PRINTS" id="PR00633">
    <property type="entry name" value="RCCNDNSATION"/>
</dbReference>
<evidence type="ECO:0000259" key="4">
    <source>
        <dbReference type="Pfam" id="PF25390"/>
    </source>
</evidence>
<dbReference type="Pfam" id="PF25390">
    <property type="entry name" value="WD40_RLD"/>
    <property type="match status" value="1"/>
</dbReference>
<evidence type="ECO:0000313" key="6">
    <source>
        <dbReference type="Proteomes" id="UP001374579"/>
    </source>
</evidence>
<feature type="repeat" description="RCC1" evidence="2">
    <location>
        <begin position="179"/>
        <end position="230"/>
    </location>
</feature>
<feature type="repeat" description="RCC1" evidence="2">
    <location>
        <begin position="231"/>
        <end position="306"/>
    </location>
</feature>
<proteinExistence type="predicted"/>
<dbReference type="PANTHER" id="PTHR46207:SF1">
    <property type="entry name" value="PROTEIN RCC2"/>
    <property type="match status" value="1"/>
</dbReference>
<dbReference type="AlphaFoldDB" id="A0AAN9G2Z8"/>
<dbReference type="Proteomes" id="UP001374579">
    <property type="component" value="Unassembled WGS sequence"/>
</dbReference>
<sequence>MPPAKKRASDVDGKGPTKRRKKQKGDESDGSDIEGAAGADFDNEPDEATTEDSAFRLESPMLSGEVLFCGGTNWDLIGRRVLPKGVKPLGGPNLWGPHRLAALEGVKIRTVASGCNACHSVAITDEGKVYTWGRNEKGQLGLSDIIRRDMPTKVELLDSFNIVAASCGKNHTLFLTDRGQVLACGDNKMGQLGIGNQTQHVPCPMRVKYKGPPIRRIACGGEFSMISDINGNLYSFGCPEFGQLGHNTDGKYFVTSNKLEYKCEMTPRKVNVFIEKTRDGHVVPMTDVDVREIACGLNHALALDSKKRIFSWGFGGYGRLGHSEPKDELVPRLLKFFDGPNRGATQLQCGSSFSLAVHEAGALYFWGQSKPTGEATMYPKLVQDLAGWKIRSVGACYRSIMTCADESVVSWGPSPTYGELGYGENKMKSSTIAQEVKPLEGVHVHSVACGYGHSMMIARCDTEEEKKRLEKLPVFSP</sequence>
<gene>
    <name evidence="5" type="ORF">V1264_007195</name>
</gene>
<feature type="domain" description="RCC1-like" evidence="4">
    <location>
        <begin position="96"/>
        <end position="456"/>
    </location>
</feature>
<dbReference type="EMBL" id="JBAMIC010000019">
    <property type="protein sequence ID" value="KAK7093436.1"/>
    <property type="molecule type" value="Genomic_DNA"/>
</dbReference>
<evidence type="ECO:0000256" key="2">
    <source>
        <dbReference type="PROSITE-ProRule" id="PRU00235"/>
    </source>
</evidence>
<dbReference type="PANTHER" id="PTHR46207">
    <property type="entry name" value="PROTEIN RCC2"/>
    <property type="match status" value="1"/>
</dbReference>
<feature type="compositionally biased region" description="Acidic residues" evidence="3">
    <location>
        <begin position="41"/>
        <end position="50"/>
    </location>
</feature>
<feature type="region of interest" description="Disordered" evidence="3">
    <location>
        <begin position="1"/>
        <end position="51"/>
    </location>
</feature>
<name>A0AAN9G2Z8_9CAEN</name>
<feature type="repeat" description="RCC1" evidence="2">
    <location>
        <begin position="307"/>
        <end position="360"/>
    </location>
</feature>
<feature type="repeat" description="RCC1" evidence="2">
    <location>
        <begin position="406"/>
        <end position="460"/>
    </location>
</feature>
<feature type="repeat" description="RCC1" evidence="2">
    <location>
        <begin position="127"/>
        <end position="178"/>
    </location>
</feature>
<dbReference type="InterPro" id="IPR009091">
    <property type="entry name" value="RCC1/BLIP-II"/>
</dbReference>